<gene>
    <name evidence="3" type="ORF">K7432_000698</name>
</gene>
<sequence length="666" mass="74042">MDSLRKIRGLFSGNPRDRRRNDTPYTRPEAQPTSRTTSLLSFLVPRIFLYDEPTTSREETVPQHIRKERERVYKNSEEEQKSRRSRRQRERSTRIIVEQDKDNEENVEFLEQVAAVAPAPVLNSNIFTQTSSWVTTGDDEETFAEPMKVESLTKSTYETFQTPRALDMKSPNFRHSNFNGAMSPSETVSKFLHAKGSAQMEAEELEGCVALLKNEIQEEEESFDNFKSIDEGKPTLKRPFVPSTQVTKITSTVPRTALFSNRKKKAPLYFGPGFGRHCTPYRKIIKPPVYSSPPSTKRARVESYTSQKGSSGLQSTTRENTTQSLRTSTLTRSAVQAQTPRKDLGSEDNKAQKSSATARRIMDIIGEMDPHPAVPAAQDILNPYELASPISRRRTEPKAKPEIVAKTITTSAKMANKKLTPMELLEKSMPKELREEAPPVASISSTIVVPSTKTASTIAGEISSSQSVKTIQPVETKTTAKKLESAFRSVEASIDNSKSNTEQTSATKTQTVQLESHNADVSAHSVEPTFNFSLSPSFDLSDVIMQEISKIPQSELPVFKFGNEAKPSTKFDASAATSLLNSGISSVKAPNLKLGKSSAERVNIPTPTKETLPAISTPLVQESSDVQFNFTFEAAYNQQDPILKEVADCLIAKLPKYEFQIIPETN</sequence>
<evidence type="ECO:0000313" key="3">
    <source>
        <dbReference type="EMBL" id="KAK9768554.1"/>
    </source>
</evidence>
<accession>A0ABR2X474</accession>
<keyword evidence="4" id="KW-1185">Reference proteome</keyword>
<feature type="compositionally biased region" description="Low complexity" evidence="2">
    <location>
        <begin position="321"/>
        <end position="333"/>
    </location>
</feature>
<organism evidence="3 4">
    <name type="scientific">Basidiobolus ranarum</name>
    <dbReference type="NCBI Taxonomy" id="34480"/>
    <lineage>
        <taxon>Eukaryota</taxon>
        <taxon>Fungi</taxon>
        <taxon>Fungi incertae sedis</taxon>
        <taxon>Zoopagomycota</taxon>
        <taxon>Entomophthoromycotina</taxon>
        <taxon>Basidiobolomycetes</taxon>
        <taxon>Basidiobolales</taxon>
        <taxon>Basidiobolaceae</taxon>
        <taxon>Basidiobolus</taxon>
    </lineage>
</organism>
<feature type="coiled-coil region" evidence="1">
    <location>
        <begin position="202"/>
        <end position="229"/>
    </location>
</feature>
<comment type="caution">
    <text evidence="3">The sequence shown here is derived from an EMBL/GenBank/DDBJ whole genome shotgun (WGS) entry which is preliminary data.</text>
</comment>
<feature type="compositionally biased region" description="Basic and acidic residues" evidence="2">
    <location>
        <begin position="340"/>
        <end position="351"/>
    </location>
</feature>
<feature type="region of interest" description="Disordered" evidence="2">
    <location>
        <begin position="55"/>
        <end position="94"/>
    </location>
</feature>
<keyword evidence="1" id="KW-0175">Coiled coil</keyword>
<dbReference type="EMBL" id="JASJQH010000013">
    <property type="protein sequence ID" value="KAK9768554.1"/>
    <property type="molecule type" value="Genomic_DNA"/>
</dbReference>
<feature type="compositionally biased region" description="Basic and acidic residues" evidence="2">
    <location>
        <begin position="55"/>
        <end position="82"/>
    </location>
</feature>
<evidence type="ECO:0000256" key="2">
    <source>
        <dbReference type="SAM" id="MobiDB-lite"/>
    </source>
</evidence>
<name>A0ABR2X474_9FUNG</name>
<evidence type="ECO:0000256" key="1">
    <source>
        <dbReference type="SAM" id="Coils"/>
    </source>
</evidence>
<feature type="region of interest" description="Disordered" evidence="2">
    <location>
        <begin position="1"/>
        <end position="36"/>
    </location>
</feature>
<protein>
    <submittedName>
        <fullName evidence="3">Uncharacterized protein</fullName>
    </submittedName>
</protein>
<dbReference type="Proteomes" id="UP001479436">
    <property type="component" value="Unassembled WGS sequence"/>
</dbReference>
<feature type="region of interest" description="Disordered" evidence="2">
    <location>
        <begin position="285"/>
        <end position="356"/>
    </location>
</feature>
<reference evidence="3 4" key="1">
    <citation type="submission" date="2023-04" db="EMBL/GenBank/DDBJ databases">
        <title>Genome of Basidiobolus ranarum AG-B5.</title>
        <authorList>
            <person name="Stajich J.E."/>
            <person name="Carter-House D."/>
            <person name="Gryganskyi A."/>
        </authorList>
    </citation>
    <scope>NUCLEOTIDE SEQUENCE [LARGE SCALE GENOMIC DNA]</scope>
    <source>
        <strain evidence="3 4">AG-B5</strain>
    </source>
</reference>
<feature type="compositionally biased region" description="Polar residues" evidence="2">
    <location>
        <begin position="303"/>
        <end position="320"/>
    </location>
</feature>
<evidence type="ECO:0000313" key="4">
    <source>
        <dbReference type="Proteomes" id="UP001479436"/>
    </source>
</evidence>
<proteinExistence type="predicted"/>